<evidence type="ECO:0000256" key="1">
    <source>
        <dbReference type="SAM" id="MobiDB-lite"/>
    </source>
</evidence>
<feature type="compositionally biased region" description="Basic and acidic residues" evidence="1">
    <location>
        <begin position="58"/>
        <end position="67"/>
    </location>
</feature>
<feature type="region of interest" description="Disordered" evidence="1">
    <location>
        <begin position="18"/>
        <end position="108"/>
    </location>
</feature>
<name>A0ABR4HB69_9EURO</name>
<evidence type="ECO:0000259" key="2">
    <source>
        <dbReference type="Pfam" id="PF20516"/>
    </source>
</evidence>
<protein>
    <recommendedName>
        <fullName evidence="2">PD-(D/E)XK nuclease-like domain-containing protein</fullName>
    </recommendedName>
</protein>
<feature type="compositionally biased region" description="Basic residues" evidence="1">
    <location>
        <begin position="93"/>
        <end position="105"/>
    </location>
</feature>
<comment type="caution">
    <text evidence="3">The sequence shown here is derived from an EMBL/GenBank/DDBJ whole genome shotgun (WGS) entry which is preliminary data.</text>
</comment>
<evidence type="ECO:0000313" key="3">
    <source>
        <dbReference type="EMBL" id="KAL2812681.1"/>
    </source>
</evidence>
<organism evidence="3 4">
    <name type="scientific">Aspergillus cavernicola</name>
    <dbReference type="NCBI Taxonomy" id="176166"/>
    <lineage>
        <taxon>Eukaryota</taxon>
        <taxon>Fungi</taxon>
        <taxon>Dikarya</taxon>
        <taxon>Ascomycota</taxon>
        <taxon>Pezizomycotina</taxon>
        <taxon>Eurotiomycetes</taxon>
        <taxon>Eurotiomycetidae</taxon>
        <taxon>Eurotiales</taxon>
        <taxon>Aspergillaceae</taxon>
        <taxon>Aspergillus</taxon>
        <taxon>Aspergillus subgen. Nidulantes</taxon>
    </lineage>
</organism>
<evidence type="ECO:0000313" key="4">
    <source>
        <dbReference type="Proteomes" id="UP001610335"/>
    </source>
</evidence>
<keyword evidence="4" id="KW-1185">Reference proteome</keyword>
<feature type="domain" description="PD-(D/E)XK nuclease-like" evidence="2">
    <location>
        <begin position="135"/>
        <end position="373"/>
    </location>
</feature>
<gene>
    <name evidence="3" type="ORF">BDW59DRAFT_36804</name>
</gene>
<reference evidence="3 4" key="1">
    <citation type="submission" date="2024-07" db="EMBL/GenBank/DDBJ databases">
        <title>Section-level genome sequencing and comparative genomics of Aspergillus sections Usti and Cavernicolus.</title>
        <authorList>
            <consortium name="Lawrence Berkeley National Laboratory"/>
            <person name="Nybo J.L."/>
            <person name="Vesth T.C."/>
            <person name="Theobald S."/>
            <person name="Frisvad J.C."/>
            <person name="Larsen T.O."/>
            <person name="Kjaerboelling I."/>
            <person name="Rothschild-Mancinelli K."/>
            <person name="Lyhne E.K."/>
            <person name="Kogle M.E."/>
            <person name="Barry K."/>
            <person name="Clum A."/>
            <person name="Na H."/>
            <person name="Ledsgaard L."/>
            <person name="Lin J."/>
            <person name="Lipzen A."/>
            <person name="Kuo A."/>
            <person name="Riley R."/>
            <person name="Mondo S."/>
            <person name="LaButti K."/>
            <person name="Haridas S."/>
            <person name="Pangalinan J."/>
            <person name="Salamov A.A."/>
            <person name="Simmons B.A."/>
            <person name="Magnuson J.K."/>
            <person name="Chen J."/>
            <person name="Drula E."/>
            <person name="Henrissat B."/>
            <person name="Wiebenga A."/>
            <person name="Lubbers R.J."/>
            <person name="Gomes A.C."/>
            <person name="Makela M.R."/>
            <person name="Stajich J."/>
            <person name="Grigoriev I.V."/>
            <person name="Mortensen U.H."/>
            <person name="De vries R.P."/>
            <person name="Baker S.E."/>
            <person name="Andersen M.R."/>
        </authorList>
    </citation>
    <scope>NUCLEOTIDE SEQUENCE [LARGE SCALE GENOMIC DNA]</scope>
    <source>
        <strain evidence="3 4">CBS 600.67</strain>
    </source>
</reference>
<dbReference type="InterPro" id="IPR046797">
    <property type="entry name" value="PDDEXK_12"/>
</dbReference>
<sequence>MDDMKRATIKQWIESILHPAIGAKPRRRIDQNENAFPTSQQKRKRDSTEESLTMPDFEPPKRLRPPDNDDASTPPLRNDVSIPPSTATASSRQRQRSSSPKRIKAGLKQASPAIKYLPSVMDPENDAAKELFSYLAHDDEPNPWQPGILEVAKLSEASSKCKVELRSEGSWVIQVAWPLLQLAVGELPLDCWSVQTETVDVRYQPKYTARDTFNRKLDLVVGLPIEKWARQYEAIAAVGIDGSAPSINQSMSHIDHPHTGDRLLGIGFEVKASDGNLDEAEVQLGVWMAGLVSWMWERRCGTPTPPPVIGCISIGDQLDFYIVYGVEGANGELDRVCVWGPLSDLSGRLGSHKSTCALIKTMRRVMQYTSGRYVDLLVHCIAGHTYGSM</sequence>
<accession>A0ABR4HB69</accession>
<proteinExistence type="predicted"/>
<dbReference type="EMBL" id="JBFXLS010000167">
    <property type="protein sequence ID" value="KAL2812681.1"/>
    <property type="molecule type" value="Genomic_DNA"/>
</dbReference>
<dbReference type="Pfam" id="PF20516">
    <property type="entry name" value="PDDEXK_12"/>
    <property type="match status" value="1"/>
</dbReference>
<dbReference type="Proteomes" id="UP001610335">
    <property type="component" value="Unassembled WGS sequence"/>
</dbReference>